<sequence>SLVLPEKFQHILRVMNTNIDGKRKKGVDRRYSTIVLKKADVDFNKRAGELSDEEVKKVVTIILNPLQYKICIDRKFTQLTSSKLNSKLREDLESLKKIN</sequence>
<proteinExistence type="inferred from homology"/>
<keyword evidence="3 6" id="KW-0687">Ribonucleoprotein</keyword>
<dbReference type="InterPro" id="IPR001892">
    <property type="entry name" value="Ribosomal_uS13"/>
</dbReference>
<protein>
    <recommendedName>
        <fullName evidence="4">Small ribosomal subunit protein uS13</fullName>
    </recommendedName>
    <alternativeName>
        <fullName evidence="5">40S ribosomal protein S18</fullName>
    </alternativeName>
</protein>
<dbReference type="OMA" id="FANMACK"/>
<dbReference type="AlphaFoldDB" id="T1H5Z1"/>
<keyword evidence="8" id="KW-1185">Reference proteome</keyword>
<evidence type="ECO:0000313" key="7">
    <source>
        <dbReference type="EnsemblMetazoa" id="MESCA012124-PA"/>
    </source>
</evidence>
<evidence type="ECO:0000256" key="5">
    <source>
        <dbReference type="ARBA" id="ARBA00035468"/>
    </source>
</evidence>
<evidence type="ECO:0000313" key="8">
    <source>
        <dbReference type="Proteomes" id="UP000015102"/>
    </source>
</evidence>
<dbReference type="PROSITE" id="PS50159">
    <property type="entry name" value="RIBOSOMAL_S13_2"/>
    <property type="match status" value="1"/>
</dbReference>
<dbReference type="HOGENOM" id="CLU_103849_0_2_1"/>
<dbReference type="Pfam" id="PF00416">
    <property type="entry name" value="Ribosomal_S13"/>
    <property type="match status" value="1"/>
</dbReference>
<dbReference type="GO" id="GO:0015935">
    <property type="term" value="C:small ribosomal subunit"/>
    <property type="evidence" value="ECO:0007669"/>
    <property type="project" value="TreeGrafter"/>
</dbReference>
<reference evidence="7" key="2">
    <citation type="submission" date="2015-06" db="UniProtKB">
        <authorList>
            <consortium name="EnsemblMetazoa"/>
        </authorList>
    </citation>
    <scope>IDENTIFICATION</scope>
</reference>
<organism evidence="7 8">
    <name type="scientific">Megaselia scalaris</name>
    <name type="common">Humpbacked fly</name>
    <name type="synonym">Phora scalaris</name>
    <dbReference type="NCBI Taxonomy" id="36166"/>
    <lineage>
        <taxon>Eukaryota</taxon>
        <taxon>Metazoa</taxon>
        <taxon>Ecdysozoa</taxon>
        <taxon>Arthropoda</taxon>
        <taxon>Hexapoda</taxon>
        <taxon>Insecta</taxon>
        <taxon>Pterygota</taxon>
        <taxon>Neoptera</taxon>
        <taxon>Endopterygota</taxon>
        <taxon>Diptera</taxon>
        <taxon>Brachycera</taxon>
        <taxon>Muscomorpha</taxon>
        <taxon>Platypezoidea</taxon>
        <taxon>Phoridae</taxon>
        <taxon>Megaseliini</taxon>
        <taxon>Megaselia</taxon>
    </lineage>
</organism>
<evidence type="ECO:0000256" key="2">
    <source>
        <dbReference type="ARBA" id="ARBA00022980"/>
    </source>
</evidence>
<dbReference type="Proteomes" id="UP000015102">
    <property type="component" value="Unassembled WGS sequence"/>
</dbReference>
<evidence type="ECO:0000256" key="1">
    <source>
        <dbReference type="ARBA" id="ARBA00008080"/>
    </source>
</evidence>
<name>T1H5Z1_MEGSC</name>
<dbReference type="FunFam" id="1.10.8.50:FF:000002">
    <property type="entry name" value="40S ribosomal protein S18"/>
    <property type="match status" value="1"/>
</dbReference>
<dbReference type="GO" id="GO:0003723">
    <property type="term" value="F:RNA binding"/>
    <property type="evidence" value="ECO:0007669"/>
    <property type="project" value="InterPro"/>
</dbReference>
<evidence type="ECO:0000256" key="6">
    <source>
        <dbReference type="RuleBase" id="RU003830"/>
    </source>
</evidence>
<keyword evidence="2 6" id="KW-0689">Ribosomal protein</keyword>
<dbReference type="STRING" id="36166.T1H5Z1"/>
<dbReference type="PIRSF" id="PIRSF002134">
    <property type="entry name" value="Ribosomal_S13"/>
    <property type="match status" value="1"/>
</dbReference>
<reference evidence="8" key="1">
    <citation type="submission" date="2013-02" db="EMBL/GenBank/DDBJ databases">
        <authorList>
            <person name="Hughes D."/>
        </authorList>
    </citation>
    <scope>NUCLEOTIDE SEQUENCE</scope>
    <source>
        <strain>Durham</strain>
        <strain evidence="8">NC isolate 2 -- Noor lab</strain>
    </source>
</reference>
<comment type="similarity">
    <text evidence="1 6">Belongs to the universal ribosomal protein uS13 family.</text>
</comment>
<dbReference type="GO" id="GO:0006412">
    <property type="term" value="P:translation"/>
    <property type="evidence" value="ECO:0007669"/>
    <property type="project" value="InterPro"/>
</dbReference>
<dbReference type="EnsemblMetazoa" id="MESCA012124-RA">
    <property type="protein sequence ID" value="MESCA012124-PA"/>
    <property type="gene ID" value="MESCA012124"/>
</dbReference>
<dbReference type="PANTHER" id="PTHR10871">
    <property type="entry name" value="30S RIBOSOMAL PROTEIN S13/40S RIBOSOMAL PROTEIN S18"/>
    <property type="match status" value="1"/>
</dbReference>
<dbReference type="Gene3D" id="1.10.8.50">
    <property type="match status" value="1"/>
</dbReference>
<dbReference type="SUPFAM" id="SSF46946">
    <property type="entry name" value="S13-like H2TH domain"/>
    <property type="match status" value="1"/>
</dbReference>
<evidence type="ECO:0000256" key="3">
    <source>
        <dbReference type="ARBA" id="ARBA00023274"/>
    </source>
</evidence>
<accession>T1H5Z1</accession>
<dbReference type="GO" id="GO:0003735">
    <property type="term" value="F:structural constituent of ribosome"/>
    <property type="evidence" value="ECO:0007669"/>
    <property type="project" value="InterPro"/>
</dbReference>
<dbReference type="InterPro" id="IPR010979">
    <property type="entry name" value="Ribosomal_uS13-like_H2TH"/>
</dbReference>
<dbReference type="GO" id="GO:0005829">
    <property type="term" value="C:cytosol"/>
    <property type="evidence" value="ECO:0007669"/>
    <property type="project" value="TreeGrafter"/>
</dbReference>
<dbReference type="PANTHER" id="PTHR10871:SF3">
    <property type="entry name" value="SMALL RIBOSOMAL SUBUNIT PROTEIN US13"/>
    <property type="match status" value="1"/>
</dbReference>
<evidence type="ECO:0000256" key="4">
    <source>
        <dbReference type="ARBA" id="ARBA00035166"/>
    </source>
</evidence>